<protein>
    <recommendedName>
        <fullName evidence="5">DUF6538 domain-containing protein</fullName>
    </recommendedName>
</protein>
<reference evidence="6" key="1">
    <citation type="submission" date="2023-03" db="EMBL/GenBank/DDBJ databases">
        <title>Andean soil-derived lignocellulolytic bacterial consortium as a source of novel taxa and putative plastic-active enzymes.</title>
        <authorList>
            <person name="Diaz-Garcia L."/>
            <person name="Chuvochina M."/>
            <person name="Feuerriegel G."/>
            <person name="Bunk B."/>
            <person name="Sproer C."/>
            <person name="Streit W.R."/>
            <person name="Rodriguez L.M."/>
            <person name="Overmann J."/>
            <person name="Jimenez D.J."/>
        </authorList>
    </citation>
    <scope>NUCLEOTIDE SEQUENCE</scope>
    <source>
        <strain evidence="6">MAG 4196</strain>
    </source>
</reference>
<dbReference type="Proteomes" id="UP001217476">
    <property type="component" value="Chromosome"/>
</dbReference>
<dbReference type="Gene3D" id="1.10.443.10">
    <property type="entry name" value="Intergrase catalytic core"/>
    <property type="match status" value="1"/>
</dbReference>
<evidence type="ECO:0000313" key="6">
    <source>
        <dbReference type="EMBL" id="WEK03902.1"/>
    </source>
</evidence>
<comment type="similarity">
    <text evidence="1">Belongs to the 'phage' integrase family.</text>
</comment>
<evidence type="ECO:0000256" key="3">
    <source>
        <dbReference type="ARBA" id="ARBA00023125"/>
    </source>
</evidence>
<dbReference type="GO" id="GO:0006310">
    <property type="term" value="P:DNA recombination"/>
    <property type="evidence" value="ECO:0007669"/>
    <property type="project" value="UniProtKB-KW"/>
</dbReference>
<dbReference type="AlphaFoldDB" id="A0AAJ5VUN1"/>
<dbReference type="Pfam" id="PF20172">
    <property type="entry name" value="DUF6538"/>
    <property type="match status" value="1"/>
</dbReference>
<dbReference type="GO" id="GO:0015074">
    <property type="term" value="P:DNA integration"/>
    <property type="evidence" value="ECO:0007669"/>
    <property type="project" value="UniProtKB-KW"/>
</dbReference>
<dbReference type="InterPro" id="IPR013762">
    <property type="entry name" value="Integrase-like_cat_sf"/>
</dbReference>
<evidence type="ECO:0000256" key="1">
    <source>
        <dbReference type="ARBA" id="ARBA00008857"/>
    </source>
</evidence>
<dbReference type="InterPro" id="IPR046668">
    <property type="entry name" value="DUF6538"/>
</dbReference>
<sequence>MVLKMSRPSAHPSTGIYMFRKGVPERLRPLVGKREVKISLGTRDAEEAKVRHAEVALQVDREWRDLLSRPKAPTPTGGPIDLPKATLTAFAGEIYRDFLKAHESDPGEEYAWTVKLRGIQICLEPHEREPGYERQAWGTALTSRPRWIARREIGPLVRPYLEKRGVELTERSLAALCLLAAAGLAQAYRTLIRRARGDYGPDPQADRFPAVGSTETWRTLYEVYLAEKKPSASSVKRQKAVLAALFAFLGHDIPGLVTDTDAVRWKEKRIKEVALQTVRYADLAHPRAFFKWARKNRKIATDPFEDVQVALHGDARFDKQGKRKIPREDKGFTQAEAEAILRATLAPTPERMTAYGAAARRWVPWLCAYTGARVNEITQLRPDDVLQRKHSKNDTLIWMLRITPEAGTTKNHGQREVAVHPHLLEQGFVDWARRQKGERLFYDTGRRRGGAAANPQSVKVGQRIAEWVRSEAVGVTDESVAPNHGWRHRVRSQFMESDVKEQVVNRIDGHAAENVGQKYGTLWPEVCLAAIAKIPTYDVGAPTGKDA</sequence>
<evidence type="ECO:0000256" key="2">
    <source>
        <dbReference type="ARBA" id="ARBA00022908"/>
    </source>
</evidence>
<name>A0AAJ5VUN1_9HYPH</name>
<dbReference type="PANTHER" id="PTHR30349">
    <property type="entry name" value="PHAGE INTEGRASE-RELATED"/>
    <property type="match status" value="1"/>
</dbReference>
<evidence type="ECO:0000313" key="7">
    <source>
        <dbReference type="Proteomes" id="UP001217476"/>
    </source>
</evidence>
<dbReference type="GO" id="GO:0003677">
    <property type="term" value="F:DNA binding"/>
    <property type="evidence" value="ECO:0007669"/>
    <property type="project" value="UniProtKB-KW"/>
</dbReference>
<organism evidence="6 7">
    <name type="scientific">Candidatus Devosia phytovorans</name>
    <dbReference type="NCBI Taxonomy" id="3121372"/>
    <lineage>
        <taxon>Bacteria</taxon>
        <taxon>Pseudomonadati</taxon>
        <taxon>Pseudomonadota</taxon>
        <taxon>Alphaproteobacteria</taxon>
        <taxon>Hyphomicrobiales</taxon>
        <taxon>Devosiaceae</taxon>
        <taxon>Devosia</taxon>
    </lineage>
</organism>
<accession>A0AAJ5VUN1</accession>
<gene>
    <name evidence="6" type="ORF">P0Y65_17165</name>
</gene>
<dbReference type="PANTHER" id="PTHR30349:SF41">
    <property type="entry name" value="INTEGRASE_RECOMBINASE PROTEIN MJ0367-RELATED"/>
    <property type="match status" value="1"/>
</dbReference>
<proteinExistence type="inferred from homology"/>
<evidence type="ECO:0000259" key="5">
    <source>
        <dbReference type="Pfam" id="PF20172"/>
    </source>
</evidence>
<dbReference type="InterPro" id="IPR050090">
    <property type="entry name" value="Tyrosine_recombinase_XerCD"/>
</dbReference>
<dbReference type="InterPro" id="IPR011010">
    <property type="entry name" value="DNA_brk_join_enz"/>
</dbReference>
<keyword evidence="3" id="KW-0238">DNA-binding</keyword>
<evidence type="ECO:0000256" key="4">
    <source>
        <dbReference type="ARBA" id="ARBA00023172"/>
    </source>
</evidence>
<dbReference type="SUPFAM" id="SSF56349">
    <property type="entry name" value="DNA breaking-rejoining enzymes"/>
    <property type="match status" value="1"/>
</dbReference>
<keyword evidence="2" id="KW-0229">DNA integration</keyword>
<feature type="domain" description="DUF6538" evidence="5">
    <location>
        <begin position="14"/>
        <end position="66"/>
    </location>
</feature>
<keyword evidence="4" id="KW-0233">DNA recombination</keyword>
<dbReference type="EMBL" id="CP119312">
    <property type="protein sequence ID" value="WEK03902.1"/>
    <property type="molecule type" value="Genomic_DNA"/>
</dbReference>